<organism evidence="3 4">
    <name type="scientific">Cladophialophora chaetospira</name>
    <dbReference type="NCBI Taxonomy" id="386627"/>
    <lineage>
        <taxon>Eukaryota</taxon>
        <taxon>Fungi</taxon>
        <taxon>Dikarya</taxon>
        <taxon>Ascomycota</taxon>
        <taxon>Pezizomycotina</taxon>
        <taxon>Eurotiomycetes</taxon>
        <taxon>Chaetothyriomycetidae</taxon>
        <taxon>Chaetothyriales</taxon>
        <taxon>Herpotrichiellaceae</taxon>
        <taxon>Cladophialophora</taxon>
    </lineage>
</organism>
<keyword evidence="4" id="KW-1185">Reference proteome</keyword>
<dbReference type="PANTHER" id="PTHR28064:SF1">
    <property type="entry name" value="INNER KINETOCHORE SUBUNIT NKP2"/>
    <property type="match status" value="1"/>
</dbReference>
<name>A0AA38X8M6_9EURO</name>
<dbReference type="GO" id="GO:0007059">
    <property type="term" value="P:chromosome segregation"/>
    <property type="evidence" value="ECO:0007669"/>
    <property type="project" value="TreeGrafter"/>
</dbReference>
<feature type="coiled-coil region" evidence="1">
    <location>
        <begin position="159"/>
        <end position="193"/>
    </location>
</feature>
<dbReference type="AlphaFoldDB" id="A0AA38X8M6"/>
<dbReference type="Proteomes" id="UP001172673">
    <property type="component" value="Unassembled WGS sequence"/>
</dbReference>
<dbReference type="Pfam" id="PF09447">
    <property type="entry name" value="Cnl2_NKP2"/>
    <property type="match status" value="1"/>
</dbReference>
<protein>
    <recommendedName>
        <fullName evidence="5">Cnl2/NKP2 family protein</fullName>
    </recommendedName>
</protein>
<gene>
    <name evidence="3" type="ORF">H2200_006598</name>
</gene>
<sequence>MPPQPPSESQILQSYLLHPSPLPTILPYNTFLSLLPKSSSSLQTTHAVELRRLYRDLQFQRDVTIDDVRRRIESECTRSVGLTARLSRQVRREEAVRNTNKKRKRRGGDNELEEDKSDEEARAEEKEIHFDTAMHDGIALSNTLPRASSKHNHTTTTLLTAMQSASEDLSSEIMDLEAEIEKLRNECEEQVGSLSDLRYGRLSGARMSGNTMNGSGDSFVEDEVIAALRDLKGNLEIVQADG</sequence>
<dbReference type="GO" id="GO:0031511">
    <property type="term" value="C:Mis6-Sim4 complex"/>
    <property type="evidence" value="ECO:0007669"/>
    <property type="project" value="TreeGrafter"/>
</dbReference>
<reference evidence="3" key="1">
    <citation type="submission" date="2022-10" db="EMBL/GenBank/DDBJ databases">
        <title>Culturing micro-colonial fungi from biological soil crusts in the Mojave desert and describing Neophaeococcomyces mojavensis, and introducing the new genera and species Taxawa tesnikishii.</title>
        <authorList>
            <person name="Kurbessoian T."/>
            <person name="Stajich J.E."/>
        </authorList>
    </citation>
    <scope>NUCLEOTIDE SEQUENCE</scope>
    <source>
        <strain evidence="3">TK_41</strain>
    </source>
</reference>
<dbReference type="PANTHER" id="PTHR28064">
    <property type="entry name" value="INNER KINETOCHORE SUBUNIT NKP2"/>
    <property type="match status" value="1"/>
</dbReference>
<evidence type="ECO:0000256" key="1">
    <source>
        <dbReference type="SAM" id="Coils"/>
    </source>
</evidence>
<feature type="compositionally biased region" description="Basic and acidic residues" evidence="2">
    <location>
        <begin position="119"/>
        <end position="134"/>
    </location>
</feature>
<evidence type="ECO:0008006" key="5">
    <source>
        <dbReference type="Google" id="ProtNLM"/>
    </source>
</evidence>
<comment type="caution">
    <text evidence="3">The sequence shown here is derived from an EMBL/GenBank/DDBJ whole genome shotgun (WGS) entry which is preliminary data.</text>
</comment>
<proteinExistence type="predicted"/>
<accession>A0AA38X8M6</accession>
<feature type="region of interest" description="Disordered" evidence="2">
    <location>
        <begin position="88"/>
        <end position="134"/>
    </location>
</feature>
<evidence type="ECO:0000313" key="3">
    <source>
        <dbReference type="EMBL" id="KAJ9608827.1"/>
    </source>
</evidence>
<dbReference type="EMBL" id="JAPDRK010000009">
    <property type="protein sequence ID" value="KAJ9608827.1"/>
    <property type="molecule type" value="Genomic_DNA"/>
</dbReference>
<evidence type="ECO:0000313" key="4">
    <source>
        <dbReference type="Proteomes" id="UP001172673"/>
    </source>
</evidence>
<dbReference type="InterPro" id="IPR018565">
    <property type="entry name" value="Nkp2/Cnl2"/>
</dbReference>
<keyword evidence="1" id="KW-0175">Coiled coil</keyword>
<evidence type="ECO:0000256" key="2">
    <source>
        <dbReference type="SAM" id="MobiDB-lite"/>
    </source>
</evidence>